<dbReference type="EMBL" id="CH479186">
    <property type="protein sequence ID" value="EDW39223.1"/>
    <property type="molecule type" value="Genomic_DNA"/>
</dbReference>
<accession>B4GN97</accession>
<keyword evidence="1" id="KW-0472">Membrane</keyword>
<proteinExistence type="predicted"/>
<gene>
    <name evidence="3" type="primary">Dper\GL13979</name>
    <name evidence="3" type="ORF">Dper_GL13979</name>
</gene>
<dbReference type="PhylomeDB" id="B4GN97"/>
<feature type="chain" id="PRO_5002807296" evidence="2">
    <location>
        <begin position="21"/>
        <end position="132"/>
    </location>
</feature>
<reference evidence="3 4" key="1">
    <citation type="journal article" date="2007" name="Nature">
        <title>Evolution of genes and genomes on the Drosophila phylogeny.</title>
        <authorList>
            <consortium name="Drosophila 12 Genomes Consortium"/>
            <person name="Clark A.G."/>
            <person name="Eisen M.B."/>
            <person name="Smith D.R."/>
            <person name="Bergman C.M."/>
            <person name="Oliver B."/>
            <person name="Markow T.A."/>
            <person name="Kaufman T.C."/>
            <person name="Kellis M."/>
            <person name="Gelbart W."/>
            <person name="Iyer V.N."/>
            <person name="Pollard D.A."/>
            <person name="Sackton T.B."/>
            <person name="Larracuente A.M."/>
            <person name="Singh N.D."/>
            <person name="Abad J.P."/>
            <person name="Abt D.N."/>
            <person name="Adryan B."/>
            <person name="Aguade M."/>
            <person name="Akashi H."/>
            <person name="Anderson W.W."/>
            <person name="Aquadro C.F."/>
            <person name="Ardell D.H."/>
            <person name="Arguello R."/>
            <person name="Artieri C.G."/>
            <person name="Barbash D.A."/>
            <person name="Barker D."/>
            <person name="Barsanti P."/>
            <person name="Batterham P."/>
            <person name="Batzoglou S."/>
            <person name="Begun D."/>
            <person name="Bhutkar A."/>
            <person name="Blanco E."/>
            <person name="Bosak S.A."/>
            <person name="Bradley R.K."/>
            <person name="Brand A.D."/>
            <person name="Brent M.R."/>
            <person name="Brooks A.N."/>
            <person name="Brown R.H."/>
            <person name="Butlin R.K."/>
            <person name="Caggese C."/>
            <person name="Calvi B.R."/>
            <person name="Bernardo de Carvalho A."/>
            <person name="Caspi A."/>
            <person name="Castrezana S."/>
            <person name="Celniker S.E."/>
            <person name="Chang J.L."/>
            <person name="Chapple C."/>
            <person name="Chatterji S."/>
            <person name="Chinwalla A."/>
            <person name="Civetta A."/>
            <person name="Clifton S.W."/>
            <person name="Comeron J.M."/>
            <person name="Costello J.C."/>
            <person name="Coyne J.A."/>
            <person name="Daub J."/>
            <person name="David R.G."/>
            <person name="Delcher A.L."/>
            <person name="Delehaunty K."/>
            <person name="Do C.B."/>
            <person name="Ebling H."/>
            <person name="Edwards K."/>
            <person name="Eickbush T."/>
            <person name="Evans J.D."/>
            <person name="Filipski A."/>
            <person name="Findeiss S."/>
            <person name="Freyhult E."/>
            <person name="Fulton L."/>
            <person name="Fulton R."/>
            <person name="Garcia A.C."/>
            <person name="Gardiner A."/>
            <person name="Garfield D.A."/>
            <person name="Garvin B.E."/>
            <person name="Gibson G."/>
            <person name="Gilbert D."/>
            <person name="Gnerre S."/>
            <person name="Godfrey J."/>
            <person name="Good R."/>
            <person name="Gotea V."/>
            <person name="Gravely B."/>
            <person name="Greenberg A.J."/>
            <person name="Griffiths-Jones S."/>
            <person name="Gross S."/>
            <person name="Guigo R."/>
            <person name="Gustafson E.A."/>
            <person name="Haerty W."/>
            <person name="Hahn M.W."/>
            <person name="Halligan D.L."/>
            <person name="Halpern A.L."/>
            <person name="Halter G.M."/>
            <person name="Han M.V."/>
            <person name="Heger A."/>
            <person name="Hillier L."/>
            <person name="Hinrichs A.S."/>
            <person name="Holmes I."/>
            <person name="Hoskins R.A."/>
            <person name="Hubisz M.J."/>
            <person name="Hultmark D."/>
            <person name="Huntley M.A."/>
            <person name="Jaffe D.B."/>
            <person name="Jagadeeshan S."/>
            <person name="Jeck W.R."/>
            <person name="Johnson J."/>
            <person name="Jones C.D."/>
            <person name="Jordan W.C."/>
            <person name="Karpen G.H."/>
            <person name="Kataoka E."/>
            <person name="Keightley P.D."/>
            <person name="Kheradpour P."/>
            <person name="Kirkness E.F."/>
            <person name="Koerich L.B."/>
            <person name="Kristiansen K."/>
            <person name="Kudrna D."/>
            <person name="Kulathinal R.J."/>
            <person name="Kumar S."/>
            <person name="Kwok R."/>
            <person name="Lander E."/>
            <person name="Langley C.H."/>
            <person name="Lapoint R."/>
            <person name="Lazzaro B.P."/>
            <person name="Lee S.J."/>
            <person name="Levesque L."/>
            <person name="Li R."/>
            <person name="Lin C.F."/>
            <person name="Lin M.F."/>
            <person name="Lindblad-Toh K."/>
            <person name="Llopart A."/>
            <person name="Long M."/>
            <person name="Low L."/>
            <person name="Lozovsky E."/>
            <person name="Lu J."/>
            <person name="Luo M."/>
            <person name="Machado C.A."/>
            <person name="Makalowski W."/>
            <person name="Marzo M."/>
            <person name="Matsuda M."/>
            <person name="Matzkin L."/>
            <person name="McAllister B."/>
            <person name="McBride C.S."/>
            <person name="McKernan B."/>
            <person name="McKernan K."/>
            <person name="Mendez-Lago M."/>
            <person name="Minx P."/>
            <person name="Mollenhauer M.U."/>
            <person name="Montooth K."/>
            <person name="Mount S.M."/>
            <person name="Mu X."/>
            <person name="Myers E."/>
            <person name="Negre B."/>
            <person name="Newfeld S."/>
            <person name="Nielsen R."/>
            <person name="Noor M.A."/>
            <person name="O'Grady P."/>
            <person name="Pachter L."/>
            <person name="Papaceit M."/>
            <person name="Parisi M.J."/>
            <person name="Parisi M."/>
            <person name="Parts L."/>
            <person name="Pedersen J.S."/>
            <person name="Pesole G."/>
            <person name="Phillippy A.M."/>
            <person name="Ponting C.P."/>
            <person name="Pop M."/>
            <person name="Porcelli D."/>
            <person name="Powell J.R."/>
            <person name="Prohaska S."/>
            <person name="Pruitt K."/>
            <person name="Puig M."/>
            <person name="Quesneville H."/>
            <person name="Ram K.R."/>
            <person name="Rand D."/>
            <person name="Rasmussen M.D."/>
            <person name="Reed L.K."/>
            <person name="Reenan R."/>
            <person name="Reily A."/>
            <person name="Remington K.A."/>
            <person name="Rieger T.T."/>
            <person name="Ritchie M.G."/>
            <person name="Robin C."/>
            <person name="Rogers Y.H."/>
            <person name="Rohde C."/>
            <person name="Rozas J."/>
            <person name="Rubenfield M.J."/>
            <person name="Ruiz A."/>
            <person name="Russo S."/>
            <person name="Salzberg S.L."/>
            <person name="Sanchez-Gracia A."/>
            <person name="Saranga D.J."/>
            <person name="Sato H."/>
            <person name="Schaeffer S.W."/>
            <person name="Schatz M.C."/>
            <person name="Schlenke T."/>
            <person name="Schwartz R."/>
            <person name="Segarra C."/>
            <person name="Singh R.S."/>
            <person name="Sirot L."/>
            <person name="Sirota M."/>
            <person name="Sisneros N.B."/>
            <person name="Smith C.D."/>
            <person name="Smith T.F."/>
            <person name="Spieth J."/>
            <person name="Stage D.E."/>
            <person name="Stark A."/>
            <person name="Stephan W."/>
            <person name="Strausberg R.L."/>
            <person name="Strempel S."/>
            <person name="Sturgill D."/>
            <person name="Sutton G."/>
            <person name="Sutton G.G."/>
            <person name="Tao W."/>
            <person name="Teichmann S."/>
            <person name="Tobari Y.N."/>
            <person name="Tomimura Y."/>
            <person name="Tsolas J.M."/>
            <person name="Valente V.L."/>
            <person name="Venter E."/>
            <person name="Venter J.C."/>
            <person name="Vicario S."/>
            <person name="Vieira F.G."/>
            <person name="Vilella A.J."/>
            <person name="Villasante A."/>
            <person name="Walenz B."/>
            <person name="Wang J."/>
            <person name="Wasserman M."/>
            <person name="Watts T."/>
            <person name="Wilson D."/>
            <person name="Wilson R.K."/>
            <person name="Wing R.A."/>
            <person name="Wolfner M.F."/>
            <person name="Wong A."/>
            <person name="Wong G.K."/>
            <person name="Wu C.I."/>
            <person name="Wu G."/>
            <person name="Yamamoto D."/>
            <person name="Yang H.P."/>
            <person name="Yang S.P."/>
            <person name="Yorke J.A."/>
            <person name="Yoshida K."/>
            <person name="Zdobnov E."/>
            <person name="Zhang P."/>
            <person name="Zhang Y."/>
            <person name="Zimin A.V."/>
            <person name="Baldwin J."/>
            <person name="Abdouelleil A."/>
            <person name="Abdulkadir J."/>
            <person name="Abebe A."/>
            <person name="Abera B."/>
            <person name="Abreu J."/>
            <person name="Acer S.C."/>
            <person name="Aftuck L."/>
            <person name="Alexander A."/>
            <person name="An P."/>
            <person name="Anderson E."/>
            <person name="Anderson S."/>
            <person name="Arachi H."/>
            <person name="Azer M."/>
            <person name="Bachantsang P."/>
            <person name="Barry A."/>
            <person name="Bayul T."/>
            <person name="Berlin A."/>
            <person name="Bessette D."/>
            <person name="Bloom T."/>
            <person name="Blye J."/>
            <person name="Boguslavskiy L."/>
            <person name="Bonnet C."/>
            <person name="Boukhgalter B."/>
            <person name="Bourzgui I."/>
            <person name="Brown A."/>
            <person name="Cahill P."/>
            <person name="Channer S."/>
            <person name="Cheshatsang Y."/>
            <person name="Chuda L."/>
            <person name="Citroen M."/>
            <person name="Collymore A."/>
            <person name="Cooke P."/>
            <person name="Costello M."/>
            <person name="D'Aco K."/>
            <person name="Daza R."/>
            <person name="De Haan G."/>
            <person name="DeGray S."/>
            <person name="DeMaso C."/>
            <person name="Dhargay N."/>
            <person name="Dooley K."/>
            <person name="Dooley E."/>
            <person name="Doricent M."/>
            <person name="Dorje P."/>
            <person name="Dorjee K."/>
            <person name="Dupes A."/>
            <person name="Elong R."/>
            <person name="Falk J."/>
            <person name="Farina A."/>
            <person name="Faro S."/>
            <person name="Ferguson D."/>
            <person name="Fisher S."/>
            <person name="Foley C.D."/>
            <person name="Franke A."/>
            <person name="Friedrich D."/>
            <person name="Gadbois L."/>
            <person name="Gearin G."/>
            <person name="Gearin C.R."/>
            <person name="Giannoukos G."/>
            <person name="Goode T."/>
            <person name="Graham J."/>
            <person name="Grandbois E."/>
            <person name="Grewal S."/>
            <person name="Gyaltsen K."/>
            <person name="Hafez N."/>
            <person name="Hagos B."/>
            <person name="Hall J."/>
            <person name="Henson C."/>
            <person name="Hollinger A."/>
            <person name="Honan T."/>
            <person name="Huard M.D."/>
            <person name="Hughes L."/>
            <person name="Hurhula B."/>
            <person name="Husby M.E."/>
            <person name="Kamat A."/>
            <person name="Kanga B."/>
            <person name="Kashin S."/>
            <person name="Khazanovich D."/>
            <person name="Kisner P."/>
            <person name="Lance K."/>
            <person name="Lara M."/>
            <person name="Lee W."/>
            <person name="Lennon N."/>
            <person name="Letendre F."/>
            <person name="LeVine R."/>
            <person name="Lipovsky A."/>
            <person name="Liu X."/>
            <person name="Liu J."/>
            <person name="Liu S."/>
            <person name="Lokyitsang T."/>
            <person name="Lokyitsang Y."/>
            <person name="Lubonja R."/>
            <person name="Lui A."/>
            <person name="MacDonald P."/>
            <person name="Magnisalis V."/>
            <person name="Maru K."/>
            <person name="Matthews C."/>
            <person name="McCusker W."/>
            <person name="McDonough S."/>
            <person name="Mehta T."/>
            <person name="Meldrim J."/>
            <person name="Meneus L."/>
            <person name="Mihai O."/>
            <person name="Mihalev A."/>
            <person name="Mihova T."/>
            <person name="Mittelman R."/>
            <person name="Mlenga V."/>
            <person name="Montmayeur A."/>
            <person name="Mulrain L."/>
            <person name="Navidi A."/>
            <person name="Naylor J."/>
            <person name="Negash T."/>
            <person name="Nguyen T."/>
            <person name="Nguyen N."/>
            <person name="Nicol R."/>
            <person name="Norbu C."/>
            <person name="Norbu N."/>
            <person name="Novod N."/>
            <person name="O'Neill B."/>
            <person name="Osman S."/>
            <person name="Markiewicz E."/>
            <person name="Oyono O.L."/>
            <person name="Patti C."/>
            <person name="Phunkhang P."/>
            <person name="Pierre F."/>
            <person name="Priest M."/>
            <person name="Raghuraman S."/>
            <person name="Rege F."/>
            <person name="Reyes R."/>
            <person name="Rise C."/>
            <person name="Rogov P."/>
            <person name="Ross K."/>
            <person name="Ryan E."/>
            <person name="Settipalli S."/>
            <person name="Shea T."/>
            <person name="Sherpa N."/>
            <person name="Shi L."/>
            <person name="Shih D."/>
            <person name="Sparrow T."/>
            <person name="Spaulding J."/>
            <person name="Stalker J."/>
            <person name="Stange-Thomann N."/>
            <person name="Stavropoulos S."/>
            <person name="Stone C."/>
            <person name="Strader C."/>
            <person name="Tesfaye S."/>
            <person name="Thomson T."/>
            <person name="Thoulutsang Y."/>
            <person name="Thoulutsang D."/>
            <person name="Topham K."/>
            <person name="Topping I."/>
            <person name="Tsamla T."/>
            <person name="Vassiliev H."/>
            <person name="Vo A."/>
            <person name="Wangchuk T."/>
            <person name="Wangdi T."/>
            <person name="Weiand M."/>
            <person name="Wilkinson J."/>
            <person name="Wilson A."/>
            <person name="Yadav S."/>
            <person name="Young G."/>
            <person name="Yu Q."/>
            <person name="Zembek L."/>
            <person name="Zhong D."/>
            <person name="Zimmer A."/>
            <person name="Zwirko Z."/>
            <person name="Jaffe D.B."/>
            <person name="Alvarez P."/>
            <person name="Brockman W."/>
            <person name="Butler J."/>
            <person name="Chin C."/>
            <person name="Gnerre S."/>
            <person name="Grabherr M."/>
            <person name="Kleber M."/>
            <person name="Mauceli E."/>
            <person name="MacCallum I."/>
        </authorList>
    </citation>
    <scope>NUCLEOTIDE SEQUENCE [LARGE SCALE GENOMIC DNA]</scope>
    <source>
        <strain evidence="4">MSH-3 / Tucson 14011-0111.49</strain>
    </source>
</reference>
<evidence type="ECO:0000256" key="2">
    <source>
        <dbReference type="SAM" id="SignalP"/>
    </source>
</evidence>
<dbReference type="HOGENOM" id="CLU_1827349_0_0_1"/>
<keyword evidence="4" id="KW-1185">Reference proteome</keyword>
<protein>
    <submittedName>
        <fullName evidence="3">GL13979</fullName>
    </submittedName>
</protein>
<sequence length="132" mass="14637">MDGNAMMLFLLLDLLWQVKALNCSSGRSSSEDFFICGANGCCVEGCVENDLGQCVEEDCTTSLTGWLHRSVTVSCYFHWAMILCAALTTALMTLLVLYALGLQLRKFFRQRFNARYRPIKDVSGVSIGSTLC</sequence>
<feature type="transmembrane region" description="Helical" evidence="1">
    <location>
        <begin position="76"/>
        <end position="101"/>
    </location>
</feature>
<organism evidence="4">
    <name type="scientific">Drosophila persimilis</name>
    <name type="common">Fruit fly</name>
    <dbReference type="NCBI Taxonomy" id="7234"/>
    <lineage>
        <taxon>Eukaryota</taxon>
        <taxon>Metazoa</taxon>
        <taxon>Ecdysozoa</taxon>
        <taxon>Arthropoda</taxon>
        <taxon>Hexapoda</taxon>
        <taxon>Insecta</taxon>
        <taxon>Pterygota</taxon>
        <taxon>Neoptera</taxon>
        <taxon>Endopterygota</taxon>
        <taxon>Diptera</taxon>
        <taxon>Brachycera</taxon>
        <taxon>Muscomorpha</taxon>
        <taxon>Ephydroidea</taxon>
        <taxon>Drosophilidae</taxon>
        <taxon>Drosophila</taxon>
        <taxon>Sophophora</taxon>
    </lineage>
</organism>
<keyword evidence="2" id="KW-0732">Signal</keyword>
<dbReference type="KEGG" id="dpe:6595057"/>
<dbReference type="OMA" id="NGCCAKG"/>
<dbReference type="OrthoDB" id="7855274at2759"/>
<dbReference type="AlphaFoldDB" id="B4GN97"/>
<evidence type="ECO:0000313" key="4">
    <source>
        <dbReference type="Proteomes" id="UP000008744"/>
    </source>
</evidence>
<dbReference type="Proteomes" id="UP000008744">
    <property type="component" value="Unassembled WGS sequence"/>
</dbReference>
<keyword evidence="1" id="KW-0812">Transmembrane</keyword>
<evidence type="ECO:0000256" key="1">
    <source>
        <dbReference type="SAM" id="Phobius"/>
    </source>
</evidence>
<name>B4GN97_DROPE</name>
<evidence type="ECO:0000313" key="3">
    <source>
        <dbReference type="EMBL" id="EDW39223.1"/>
    </source>
</evidence>
<keyword evidence="1" id="KW-1133">Transmembrane helix</keyword>
<feature type="signal peptide" evidence="2">
    <location>
        <begin position="1"/>
        <end position="20"/>
    </location>
</feature>